<dbReference type="EMBL" id="UYRT01078689">
    <property type="protein sequence ID" value="VDN19042.1"/>
    <property type="molecule type" value="Genomic_DNA"/>
</dbReference>
<organism evidence="5">
    <name type="scientific">Gongylonema pulchrum</name>
    <dbReference type="NCBI Taxonomy" id="637853"/>
    <lineage>
        <taxon>Eukaryota</taxon>
        <taxon>Metazoa</taxon>
        <taxon>Ecdysozoa</taxon>
        <taxon>Nematoda</taxon>
        <taxon>Chromadorea</taxon>
        <taxon>Rhabditida</taxon>
        <taxon>Spirurina</taxon>
        <taxon>Spiruromorpha</taxon>
        <taxon>Spiruroidea</taxon>
        <taxon>Gongylonematidae</taxon>
        <taxon>Gongylonema</taxon>
    </lineage>
</organism>
<feature type="domain" description="CLEC16A/TT9 C-terminal" evidence="2">
    <location>
        <begin position="159"/>
        <end position="506"/>
    </location>
</feature>
<keyword evidence="4" id="KW-1185">Reference proteome</keyword>
<protein>
    <submittedName>
        <fullName evidence="5">FPL domain-containing protein</fullName>
    </submittedName>
</protein>
<name>A0A183DSE7_9BILA</name>
<dbReference type="GO" id="GO:0007034">
    <property type="term" value="P:vacuolar transport"/>
    <property type="evidence" value="ECO:0007669"/>
    <property type="project" value="TreeGrafter"/>
</dbReference>
<dbReference type="GO" id="GO:1901096">
    <property type="term" value="P:regulation of autophagosome maturation"/>
    <property type="evidence" value="ECO:0007669"/>
    <property type="project" value="TreeGrafter"/>
</dbReference>
<evidence type="ECO:0000313" key="5">
    <source>
        <dbReference type="WBParaSite" id="GPUH_0001165201-mRNA-1"/>
    </source>
</evidence>
<evidence type="ECO:0000259" key="2">
    <source>
        <dbReference type="Pfam" id="PF19439"/>
    </source>
</evidence>
<dbReference type="WBParaSite" id="GPUH_0001165201-mRNA-1">
    <property type="protein sequence ID" value="GPUH_0001165201-mRNA-1"/>
    <property type="gene ID" value="GPUH_0001165201"/>
</dbReference>
<evidence type="ECO:0000256" key="1">
    <source>
        <dbReference type="SAM" id="MobiDB-lite"/>
    </source>
</evidence>
<dbReference type="GO" id="GO:0016197">
    <property type="term" value="P:endosomal transport"/>
    <property type="evidence" value="ECO:0007669"/>
    <property type="project" value="TreeGrafter"/>
</dbReference>
<dbReference type="GO" id="GO:0005770">
    <property type="term" value="C:late endosome"/>
    <property type="evidence" value="ECO:0007669"/>
    <property type="project" value="TreeGrafter"/>
</dbReference>
<dbReference type="Pfam" id="PF19439">
    <property type="entry name" value="CLEC16A_C"/>
    <property type="match status" value="2"/>
</dbReference>
<dbReference type="AlphaFoldDB" id="A0A183DSE7"/>
<gene>
    <name evidence="3" type="ORF">GPUH_LOCUS11638</name>
</gene>
<sequence>MRRFVCARSRTYFCALVDQIAMQSIEIDHFARSAENESSNRERLDVMIDDYLDYIHYLNDVLLIKDEQLSAMFIEVIFERLLAPLYLASLGGLRVRQTAAVLTPVSALFFLTQFLLIVDDFQAVQTLLSSFFFGDNSDVQYQWMRSQTTTWVLGSAKPKSTELRAFFNGYLNSLVCSRNDHSAFFGLIFIYAFCQNKGARGEILEAVQFTSDALGSSEHNFLSFLLDVITKCAEKEAFIRTITVELCCVVIRQLLLAMDASVETQMECKRRADKAKADIVAALTPSVHSEELFLEMFEDEFYNFERSKIRVGNMSVDSALLLPPPSTPMSGVPLNKRLPSGNEERIRRGIQLFFHLRRFALDLGGEEEPDLHAPLKADVIVEVNDCINLVVMNNRGERVHRFLVTDQAQLILVEPDNKRMGWAVVRFVGLLQDTQVTGDLGDSRALHIIVNNVGSRSSRANNALCFNAKLIFDDHIRCMAAKQRLTKGRQIARQRRLDQICDLLGVAKKNSVWENNKNPFRVVKGCPPGSLRRQQLGSPSSSRSSNSSLNIVPDDPEHGAAGPSTSSKDWKTENI</sequence>
<evidence type="ECO:0000313" key="3">
    <source>
        <dbReference type="EMBL" id="VDN19042.1"/>
    </source>
</evidence>
<dbReference type="OrthoDB" id="294052at2759"/>
<evidence type="ECO:0000313" key="4">
    <source>
        <dbReference type="Proteomes" id="UP000271098"/>
    </source>
</evidence>
<reference evidence="3 4" key="2">
    <citation type="submission" date="2018-11" db="EMBL/GenBank/DDBJ databases">
        <authorList>
            <consortium name="Pathogen Informatics"/>
        </authorList>
    </citation>
    <scope>NUCLEOTIDE SEQUENCE [LARGE SCALE GENOMIC DNA]</scope>
</reference>
<dbReference type="InterPro" id="IPR045820">
    <property type="entry name" value="CLEC16A/TT9_C"/>
</dbReference>
<feature type="domain" description="CLEC16A/TT9 C-terminal" evidence="2">
    <location>
        <begin position="40"/>
        <end position="142"/>
    </location>
</feature>
<dbReference type="GO" id="GO:0005794">
    <property type="term" value="C:Golgi apparatus"/>
    <property type="evidence" value="ECO:0007669"/>
    <property type="project" value="TreeGrafter"/>
</dbReference>
<dbReference type="PANTHER" id="PTHR21481">
    <property type="entry name" value="PROTEIN CLEC16A"/>
    <property type="match status" value="1"/>
</dbReference>
<feature type="compositionally biased region" description="Low complexity" evidence="1">
    <location>
        <begin position="530"/>
        <end position="550"/>
    </location>
</feature>
<accession>A0A183DSE7</accession>
<dbReference type="PANTHER" id="PTHR21481:SF0">
    <property type="entry name" value="PROTEIN CLEC16A"/>
    <property type="match status" value="1"/>
</dbReference>
<feature type="region of interest" description="Disordered" evidence="1">
    <location>
        <begin position="524"/>
        <end position="575"/>
    </location>
</feature>
<dbReference type="Proteomes" id="UP000271098">
    <property type="component" value="Unassembled WGS sequence"/>
</dbReference>
<dbReference type="InterPro" id="IPR039272">
    <property type="entry name" value="CLEC16A/TT9"/>
</dbReference>
<reference evidence="5" key="1">
    <citation type="submission" date="2016-06" db="UniProtKB">
        <authorList>
            <consortium name="WormBaseParasite"/>
        </authorList>
    </citation>
    <scope>IDENTIFICATION</scope>
</reference>
<proteinExistence type="predicted"/>